<proteinExistence type="predicted"/>
<sequence length="218" mass="23164">MFLIARVGTWKDSGKAAMSVASTPVARRIILAAGVAAGVYACRGDIESGTAALGRAFASTGSIPSSLYENAAADWADGNPHAAVRSMFRYPPKLALAIQRIMDDGSFDFSVEAVARNDKEAEKVLNEAWRRVANPGERLTVEWETTARDGGKSVKLIGMETTQYANSIMALCCHIQDRLDVNVRAGVLLNVARGDSLPRGDYDQVGAASFAPIGGEGE</sequence>
<dbReference type="KEGG" id="pbor:BSF38_03477"/>
<organism evidence="1 2">
    <name type="scientific">Paludisphaera borealis</name>
    <dbReference type="NCBI Taxonomy" id="1387353"/>
    <lineage>
        <taxon>Bacteria</taxon>
        <taxon>Pseudomonadati</taxon>
        <taxon>Planctomycetota</taxon>
        <taxon>Planctomycetia</taxon>
        <taxon>Isosphaerales</taxon>
        <taxon>Isosphaeraceae</taxon>
        <taxon>Paludisphaera</taxon>
    </lineage>
</organism>
<keyword evidence="2" id="KW-1185">Reference proteome</keyword>
<evidence type="ECO:0000313" key="2">
    <source>
        <dbReference type="Proteomes" id="UP000186309"/>
    </source>
</evidence>
<dbReference type="Proteomes" id="UP000186309">
    <property type="component" value="Chromosome"/>
</dbReference>
<gene>
    <name evidence="1" type="ORF">BSF38_03477</name>
</gene>
<dbReference type="EMBL" id="CP019082">
    <property type="protein sequence ID" value="APW61945.1"/>
    <property type="molecule type" value="Genomic_DNA"/>
</dbReference>
<evidence type="ECO:0000313" key="1">
    <source>
        <dbReference type="EMBL" id="APW61945.1"/>
    </source>
</evidence>
<name>A0A1U7CSM6_9BACT</name>
<accession>A0A1U7CSM6</accession>
<reference evidence="2" key="1">
    <citation type="submission" date="2016-12" db="EMBL/GenBank/DDBJ databases">
        <title>Comparative genomics of four Isosphaeraceae planctomycetes: a common pool of plasmids and glycoside hydrolase genes.</title>
        <authorList>
            <person name="Ivanova A."/>
        </authorList>
    </citation>
    <scope>NUCLEOTIDE SEQUENCE [LARGE SCALE GENOMIC DNA]</scope>
    <source>
        <strain evidence="2">PX4</strain>
    </source>
</reference>
<dbReference type="AlphaFoldDB" id="A0A1U7CSM6"/>
<protein>
    <submittedName>
        <fullName evidence="1">Uncharacterized protein</fullName>
    </submittedName>
</protein>